<dbReference type="EMBL" id="JACTAM010000022">
    <property type="protein sequence ID" value="KAI2650525.1"/>
    <property type="molecule type" value="Genomic_DNA"/>
</dbReference>
<evidence type="ECO:0000259" key="2">
    <source>
        <dbReference type="PROSITE" id="PS50835"/>
    </source>
</evidence>
<keyword evidence="1" id="KW-0812">Transmembrane</keyword>
<dbReference type="SMART" id="SM00409">
    <property type="entry name" value="IG"/>
    <property type="match status" value="1"/>
</dbReference>
<proteinExistence type="predicted"/>
<dbReference type="Pfam" id="PF07686">
    <property type="entry name" value="V-set"/>
    <property type="match status" value="1"/>
</dbReference>
<keyword evidence="1" id="KW-1133">Transmembrane helix</keyword>
<feature type="domain" description="Ig-like" evidence="2">
    <location>
        <begin position="132"/>
        <end position="226"/>
    </location>
</feature>
<keyword evidence="1" id="KW-0472">Membrane</keyword>
<dbReference type="SUPFAM" id="SSF48726">
    <property type="entry name" value="Immunoglobulin"/>
    <property type="match status" value="3"/>
</dbReference>
<dbReference type="Gene3D" id="2.60.40.10">
    <property type="entry name" value="Immunoglobulins"/>
    <property type="match status" value="3"/>
</dbReference>
<dbReference type="InterPro" id="IPR007110">
    <property type="entry name" value="Ig-like_dom"/>
</dbReference>
<protein>
    <submittedName>
        <fullName evidence="3">T-lymphocyte surface antigen Ly-9</fullName>
    </submittedName>
</protein>
<dbReference type="InterPro" id="IPR003599">
    <property type="entry name" value="Ig_sub"/>
</dbReference>
<feature type="domain" description="Ig-like" evidence="2">
    <location>
        <begin position="395"/>
        <end position="483"/>
    </location>
</feature>
<gene>
    <name evidence="3" type="ORF">H4Q32_000538</name>
</gene>
<evidence type="ECO:0000313" key="4">
    <source>
        <dbReference type="Proteomes" id="UP000830375"/>
    </source>
</evidence>
<dbReference type="InterPro" id="IPR013783">
    <property type="entry name" value="Ig-like_fold"/>
</dbReference>
<evidence type="ECO:0000313" key="3">
    <source>
        <dbReference type="EMBL" id="KAI2650525.1"/>
    </source>
</evidence>
<dbReference type="InterPro" id="IPR013106">
    <property type="entry name" value="Ig_V-set"/>
</dbReference>
<dbReference type="InterPro" id="IPR036179">
    <property type="entry name" value="Ig-like_dom_sf"/>
</dbReference>
<dbReference type="PROSITE" id="PS50835">
    <property type="entry name" value="IG_LIKE"/>
    <property type="match status" value="2"/>
</dbReference>
<keyword evidence="4" id="KW-1185">Reference proteome</keyword>
<dbReference type="PANTHER" id="PTHR21063:SF4">
    <property type="entry name" value="CD48 ANTIGEN-RELATED"/>
    <property type="match status" value="1"/>
</dbReference>
<comment type="caution">
    <text evidence="3">The sequence shown here is derived from an EMBL/GenBank/DDBJ whole genome shotgun (WGS) entry which is preliminary data.</text>
</comment>
<dbReference type="CDD" id="cd00096">
    <property type="entry name" value="Ig"/>
    <property type="match status" value="2"/>
</dbReference>
<organism evidence="3 4">
    <name type="scientific">Labeo rohita</name>
    <name type="common">Indian major carp</name>
    <name type="synonym">Cyprinus rohita</name>
    <dbReference type="NCBI Taxonomy" id="84645"/>
    <lineage>
        <taxon>Eukaryota</taxon>
        <taxon>Metazoa</taxon>
        <taxon>Chordata</taxon>
        <taxon>Craniata</taxon>
        <taxon>Vertebrata</taxon>
        <taxon>Euteleostomi</taxon>
        <taxon>Actinopterygii</taxon>
        <taxon>Neopterygii</taxon>
        <taxon>Teleostei</taxon>
        <taxon>Ostariophysi</taxon>
        <taxon>Cypriniformes</taxon>
        <taxon>Cyprinidae</taxon>
        <taxon>Labeoninae</taxon>
        <taxon>Labeonini</taxon>
        <taxon>Labeo</taxon>
    </lineage>
</organism>
<dbReference type="Proteomes" id="UP000830375">
    <property type="component" value="Unassembled WGS sequence"/>
</dbReference>
<accession>A0ABQ8LIM5</accession>
<reference evidence="3 4" key="1">
    <citation type="submission" date="2022-01" db="EMBL/GenBank/DDBJ databases">
        <title>A high-quality chromosome-level genome assembly of rohu carp, Labeo rohita.</title>
        <authorList>
            <person name="Arick M.A. II"/>
            <person name="Hsu C.-Y."/>
            <person name="Magbanua Z."/>
            <person name="Pechanova O."/>
            <person name="Grover C."/>
            <person name="Miller E."/>
            <person name="Thrash A."/>
            <person name="Ezzel L."/>
            <person name="Alam S."/>
            <person name="Benzie J."/>
            <person name="Hamilton M."/>
            <person name="Karsi A."/>
            <person name="Lawrence M.L."/>
            <person name="Peterson D.G."/>
        </authorList>
    </citation>
    <scope>NUCLEOTIDE SEQUENCE [LARGE SCALE GENOMIC DNA]</scope>
    <source>
        <strain evidence="4">BAU-BD-2019</strain>
        <tissue evidence="3">Blood</tissue>
    </source>
</reference>
<name>A0ABQ8LIM5_LABRO</name>
<dbReference type="PANTHER" id="PTHR21063">
    <property type="entry name" value="LFA-3"/>
    <property type="match status" value="1"/>
</dbReference>
<evidence type="ECO:0000256" key="1">
    <source>
        <dbReference type="SAM" id="Phobius"/>
    </source>
</evidence>
<feature type="transmembrane region" description="Helical" evidence="1">
    <location>
        <begin position="501"/>
        <end position="523"/>
    </location>
</feature>
<sequence>MKPNEDASFSGSFAETNWMMVRSDVSVEHWLLSDSLYGVKIVSVTEGDSVTLHTDVVDTEMPRSFLYQIEWRWLQPEHTRIATVFWRNSVTYHITYYDERFRGRVQVDSQTGSLTIRNIRSTDSGLYRMQSPFTRESFTVTVYARLPIPVITRSSQQKCSLLCSVLNVSDVTLSWYKGNSLLSSISVSDLNISLSLPLEVEYQDKNTYSCVLNNPISNRTQHLNISEFCQTCAGMTVLRCDVSRMKFTSQQTQIRVMGGASARQLQSRCEMADMDFVKCVAALFVLWKAENGVDSFAAVSGSIRSVQQAPDWLTRREYSPKFRFFNSRESRVCASNAQNAPFAPPDVYSCLCIDLTCKSLALNASFASGVNAPLGRGSRRPPVWPVGRAGTARLPIPVITRHSTCSSSSGSSQQKCSLLCSVLNVSDVTLSWYKGNSLLSSISVSDLNNSLSLPLEVEYQDKNTYSCVINNPISNQTQHLNISEVCQTCADSVHCCGFTEAVIRLVISAVVGVATVIIVVYDIRSRRAEHKRKTSQSVPEY</sequence>